<feature type="compositionally biased region" description="Polar residues" evidence="1">
    <location>
        <begin position="29"/>
        <end position="43"/>
    </location>
</feature>
<evidence type="ECO:0000313" key="3">
    <source>
        <dbReference type="Proteomes" id="UP000502041"/>
    </source>
</evidence>
<organism evidence="2 3">
    <name type="scientific">Polaromonas vacuolata</name>
    <dbReference type="NCBI Taxonomy" id="37448"/>
    <lineage>
        <taxon>Bacteria</taxon>
        <taxon>Pseudomonadati</taxon>
        <taxon>Pseudomonadota</taxon>
        <taxon>Betaproteobacteria</taxon>
        <taxon>Burkholderiales</taxon>
        <taxon>Comamonadaceae</taxon>
        <taxon>Polaromonas</taxon>
    </lineage>
</organism>
<dbReference type="Proteomes" id="UP000502041">
    <property type="component" value="Chromosome"/>
</dbReference>
<gene>
    <name evidence="2" type="ORF">HC248_00207</name>
</gene>
<dbReference type="RefSeq" id="WP_168920871.1">
    <property type="nucleotide sequence ID" value="NZ_CP051461.1"/>
</dbReference>
<accession>A0A6H2H5R8</accession>
<dbReference type="AlphaFoldDB" id="A0A6H2H5R8"/>
<sequence length="284" mass="29773">MITNSSSATSSSYKTSTTSDPSPTKKSENPSNFSPDENTKSYFSSSKNLSLPPLSVYQSANEETLADLESVNKKIIELDENKNQSMTDIFALMALFNETGRIMKSSAFMQREANFQQQIKSLENSVVEMKNAATERFAAGMTAAAFQGAGSLAQIGLSTTAFKKGVEGANAEKISRLGDPTNVITAQQSTPSLAAASYSSSAQAAGGMGSAFSSGGSAIFNNSADAADQAKVNSDTKAKVSETAVARSDEAYRAAAEIVADTIAKMRDIVAALDASISSLNRNI</sequence>
<dbReference type="EMBL" id="CP051461">
    <property type="protein sequence ID" value="QJC54944.1"/>
    <property type="molecule type" value="Genomic_DNA"/>
</dbReference>
<dbReference type="KEGG" id="pvac:HC248_00207"/>
<feature type="region of interest" description="Disordered" evidence="1">
    <location>
        <begin position="1"/>
        <end position="49"/>
    </location>
</feature>
<proteinExistence type="predicted"/>
<evidence type="ECO:0000256" key="1">
    <source>
        <dbReference type="SAM" id="MobiDB-lite"/>
    </source>
</evidence>
<name>A0A6H2H5R8_9BURK</name>
<protein>
    <submittedName>
        <fullName evidence="2">Uncharacterized protein</fullName>
    </submittedName>
</protein>
<reference evidence="2 3" key="1">
    <citation type="submission" date="2020-04" db="EMBL/GenBank/DDBJ databases">
        <title>Complete genome of a Psychrophilic, Marine, Gas Vacuolate Bacterium Polaromonas vacuolata KCTC 22033T.</title>
        <authorList>
            <person name="Hwang K."/>
            <person name="Kim K.M."/>
        </authorList>
    </citation>
    <scope>NUCLEOTIDE SEQUENCE [LARGE SCALE GENOMIC DNA]</scope>
    <source>
        <strain evidence="2 3">KCTC 22033</strain>
    </source>
</reference>
<feature type="compositionally biased region" description="Low complexity" evidence="1">
    <location>
        <begin position="1"/>
        <end position="22"/>
    </location>
</feature>
<evidence type="ECO:0000313" key="2">
    <source>
        <dbReference type="EMBL" id="QJC54944.1"/>
    </source>
</evidence>
<keyword evidence="3" id="KW-1185">Reference proteome</keyword>